<dbReference type="EMBL" id="GL870885">
    <property type="protein sequence ID" value="EIJ87183.1"/>
    <property type="molecule type" value="Genomic_DNA"/>
</dbReference>
<dbReference type="VEuPathDB" id="MicrosporidiaDB:NEQG_02640"/>
<keyword evidence="2" id="KW-1185">Reference proteome</keyword>
<proteinExistence type="predicted"/>
<dbReference type="InParanoid" id="I3ED86"/>
<dbReference type="HOGENOM" id="CLU_3050851_0_0_1"/>
<evidence type="ECO:0000313" key="2">
    <source>
        <dbReference type="Proteomes" id="UP000002872"/>
    </source>
</evidence>
<organism evidence="1 2">
    <name type="scientific">Nematocida parisii (strain ERTm3)</name>
    <name type="common">Nematode killer fungus</name>
    <dbReference type="NCBI Taxonomy" id="935791"/>
    <lineage>
        <taxon>Eukaryota</taxon>
        <taxon>Fungi</taxon>
        <taxon>Fungi incertae sedis</taxon>
        <taxon>Microsporidia</taxon>
        <taxon>Nematocida</taxon>
    </lineage>
</organism>
<name>I3ED86_NEMP3</name>
<sequence length="54" mass="6256">MNNSKKLNRNIKKIQCICKELNNSHVSVSVKNNSILEYNPKHKLEKGGYFSSNY</sequence>
<evidence type="ECO:0000313" key="1">
    <source>
        <dbReference type="EMBL" id="EIJ87183.1"/>
    </source>
</evidence>
<protein>
    <submittedName>
        <fullName evidence="1">Uncharacterized protein</fullName>
    </submittedName>
</protein>
<accession>I3ED86</accession>
<dbReference type="AlphaFoldDB" id="I3ED86"/>
<reference evidence="1" key="1">
    <citation type="submission" date="2011-01" db="EMBL/GenBank/DDBJ databases">
        <title>The Genome Sequence of Nematocida parisii strain ERTm3.</title>
        <authorList>
            <consortium name="The Broad Institute Genome Sequencing Platform"/>
            <consortium name="The Broad Institute Genome Sequencing Center for Infectious Disease"/>
            <person name="Cuomo C."/>
            <person name="Troemel E."/>
            <person name="Young S.K."/>
            <person name="Zeng Q."/>
            <person name="Gargeya S."/>
            <person name="Fitzgerald M."/>
            <person name="Haas B."/>
            <person name="Abouelleil A."/>
            <person name="Alvarado L."/>
            <person name="Arachchi H.M."/>
            <person name="Berlin A."/>
            <person name="Chapman S.B."/>
            <person name="Gearin G."/>
            <person name="Goldberg J."/>
            <person name="Griggs A."/>
            <person name="Gujja S."/>
            <person name="Hansen M."/>
            <person name="Heiman D."/>
            <person name="Howarth C."/>
            <person name="Larimer J."/>
            <person name="Lui A."/>
            <person name="MacDonald P.J.P."/>
            <person name="McCowen C."/>
            <person name="Montmayeur A."/>
            <person name="Murphy C."/>
            <person name="Neiman D."/>
            <person name="Pearson M."/>
            <person name="Priest M."/>
            <person name="Roberts A."/>
            <person name="Saif S."/>
            <person name="Shea T."/>
            <person name="Sisk P."/>
            <person name="Stolte C."/>
            <person name="Sykes S."/>
            <person name="Wortman J."/>
            <person name="Nusbaum C."/>
            <person name="Birren B."/>
        </authorList>
    </citation>
    <scope>NUCLEOTIDE SEQUENCE</scope>
    <source>
        <strain evidence="1">ERTm3</strain>
    </source>
</reference>
<gene>
    <name evidence="1" type="ORF">NEQG_02640</name>
</gene>
<dbReference type="Proteomes" id="UP000002872">
    <property type="component" value="Unassembled WGS sequence"/>
</dbReference>